<dbReference type="Gene3D" id="1.10.357.10">
    <property type="entry name" value="Tetracycline Repressor, domain 2"/>
    <property type="match status" value="1"/>
</dbReference>
<feature type="DNA-binding region" description="H-T-H motif" evidence="2">
    <location>
        <begin position="77"/>
        <end position="96"/>
    </location>
</feature>
<evidence type="ECO:0000259" key="4">
    <source>
        <dbReference type="PROSITE" id="PS50977"/>
    </source>
</evidence>
<evidence type="ECO:0000313" key="5">
    <source>
        <dbReference type="EMBL" id="RXZ54110.1"/>
    </source>
</evidence>
<dbReference type="PROSITE" id="PS50977">
    <property type="entry name" value="HTH_TETR_2"/>
    <property type="match status" value="1"/>
</dbReference>
<gene>
    <name evidence="5" type="ORF">ET524_06195</name>
</gene>
<sequence>MRNLCNNMKRSAAAGRFFVAFAARAAQKGMAMDESVKTGGADKDLRRSTDRRVVRTRKAIREAFFKLMEEQDYHKITIASIAREADIDRKTFYLHYGSVSDLADEIIYDEAQTIMESCRDALRSGGQSINVAELFHSISMALAPDMSRSRLVVQHASLPDMLDRLEASLVEVVLADNALGLKRDDPYLQFTVSFFCAGIVAVYRRWLMSESSIPLDDIAQAASTCVFEGLNGVLANMQGAAKEKALS</sequence>
<keyword evidence="3" id="KW-0732">Signal</keyword>
<dbReference type="Pfam" id="PF00440">
    <property type="entry name" value="TetR_N"/>
    <property type="match status" value="1"/>
</dbReference>
<evidence type="ECO:0000256" key="1">
    <source>
        <dbReference type="ARBA" id="ARBA00023125"/>
    </source>
</evidence>
<accession>A0A4Q2K1H3</accession>
<dbReference type="GO" id="GO:0003677">
    <property type="term" value="F:DNA binding"/>
    <property type="evidence" value="ECO:0007669"/>
    <property type="project" value="UniProtKB-UniRule"/>
</dbReference>
<evidence type="ECO:0000256" key="2">
    <source>
        <dbReference type="PROSITE-ProRule" id="PRU00335"/>
    </source>
</evidence>
<dbReference type="AlphaFoldDB" id="A0A4Q2K1H3"/>
<evidence type="ECO:0000256" key="3">
    <source>
        <dbReference type="SAM" id="SignalP"/>
    </source>
</evidence>
<organism evidence="5 6">
    <name type="scientific">Senegalimassilia faecalis</name>
    <dbReference type="NCBI Taxonomy" id="2509433"/>
    <lineage>
        <taxon>Bacteria</taxon>
        <taxon>Bacillati</taxon>
        <taxon>Actinomycetota</taxon>
        <taxon>Coriobacteriia</taxon>
        <taxon>Coriobacteriales</taxon>
        <taxon>Coriobacteriaceae</taxon>
        <taxon>Senegalimassilia</taxon>
    </lineage>
</organism>
<dbReference type="PANTHER" id="PTHR43479">
    <property type="entry name" value="ACREF/ENVCD OPERON REPRESSOR-RELATED"/>
    <property type="match status" value="1"/>
</dbReference>
<dbReference type="InterPro" id="IPR050624">
    <property type="entry name" value="HTH-type_Tx_Regulator"/>
</dbReference>
<evidence type="ECO:0000313" key="6">
    <source>
        <dbReference type="Proteomes" id="UP000293345"/>
    </source>
</evidence>
<dbReference type="InterPro" id="IPR009057">
    <property type="entry name" value="Homeodomain-like_sf"/>
</dbReference>
<feature type="domain" description="HTH tetR-type" evidence="4">
    <location>
        <begin position="54"/>
        <end position="114"/>
    </location>
</feature>
<dbReference type="PANTHER" id="PTHR43479:SF7">
    <property type="entry name" value="TETR-FAMILY TRANSCRIPTIONAL REGULATOR"/>
    <property type="match status" value="1"/>
</dbReference>
<dbReference type="SUPFAM" id="SSF46689">
    <property type="entry name" value="Homeodomain-like"/>
    <property type="match status" value="1"/>
</dbReference>
<feature type="signal peptide" evidence="3">
    <location>
        <begin position="1"/>
        <end position="25"/>
    </location>
</feature>
<dbReference type="EMBL" id="SDPW01000001">
    <property type="protein sequence ID" value="RXZ54110.1"/>
    <property type="molecule type" value="Genomic_DNA"/>
</dbReference>
<keyword evidence="1 2" id="KW-0238">DNA-binding</keyword>
<feature type="chain" id="PRO_5020912835" evidence="3">
    <location>
        <begin position="26"/>
        <end position="247"/>
    </location>
</feature>
<proteinExistence type="predicted"/>
<reference evidence="5 6" key="1">
    <citation type="submission" date="2019-01" db="EMBL/GenBank/DDBJ databases">
        <title>Senegalimassilia sp. nov. KGMB04484 isolated human feces.</title>
        <authorList>
            <person name="Han K.-I."/>
            <person name="Kim J.-S."/>
            <person name="Lee K.C."/>
            <person name="Suh M.K."/>
            <person name="Eom M.K."/>
            <person name="Lee J.H."/>
            <person name="Park S.-H."/>
            <person name="Kang S.W."/>
            <person name="Park J.-E."/>
            <person name="Oh B.S."/>
            <person name="Yu S.Y."/>
            <person name="Choi S.-H."/>
            <person name="Lee D.H."/>
            <person name="Yoon H."/>
            <person name="Kim B.-Y."/>
            <person name="Lee J.H."/>
            <person name="Lee J.-S."/>
        </authorList>
    </citation>
    <scope>NUCLEOTIDE SEQUENCE [LARGE SCALE GENOMIC DNA]</scope>
    <source>
        <strain evidence="5 6">KGMB04484</strain>
    </source>
</reference>
<protein>
    <submittedName>
        <fullName evidence="5">TetR/AcrR family transcriptional regulator</fullName>
    </submittedName>
</protein>
<keyword evidence="6" id="KW-1185">Reference proteome</keyword>
<dbReference type="InterPro" id="IPR001647">
    <property type="entry name" value="HTH_TetR"/>
</dbReference>
<comment type="caution">
    <text evidence="5">The sequence shown here is derived from an EMBL/GenBank/DDBJ whole genome shotgun (WGS) entry which is preliminary data.</text>
</comment>
<dbReference type="Proteomes" id="UP000293345">
    <property type="component" value="Unassembled WGS sequence"/>
</dbReference>
<name>A0A4Q2K1H3_9ACTN</name>